<dbReference type="Pfam" id="PF13439">
    <property type="entry name" value="Glyco_transf_4"/>
    <property type="match status" value="1"/>
</dbReference>
<dbReference type="InterPro" id="IPR001296">
    <property type="entry name" value="Glyco_trans_1"/>
</dbReference>
<dbReference type="OrthoDB" id="9802525at2"/>
<dbReference type="Gene3D" id="3.20.20.140">
    <property type="entry name" value="Metal-dependent hydrolases"/>
    <property type="match status" value="1"/>
</dbReference>
<dbReference type="Gene3D" id="3.40.50.2000">
    <property type="entry name" value="Glycogen Phosphorylase B"/>
    <property type="match status" value="2"/>
</dbReference>
<dbReference type="eggNOG" id="COG0438">
    <property type="taxonomic scope" value="Bacteria"/>
</dbReference>
<dbReference type="eggNOG" id="COG0613">
    <property type="taxonomic scope" value="Bacteria"/>
</dbReference>
<organism evidence="3 4">
    <name type="scientific">Denitrovibrio acetiphilus (strain DSM 12809 / NBRC 114555 / N2460)</name>
    <dbReference type="NCBI Taxonomy" id="522772"/>
    <lineage>
        <taxon>Bacteria</taxon>
        <taxon>Pseudomonadati</taxon>
        <taxon>Deferribacterota</taxon>
        <taxon>Deferribacteres</taxon>
        <taxon>Deferribacterales</taxon>
        <taxon>Geovibrionaceae</taxon>
        <taxon>Denitrovibrio</taxon>
    </lineage>
</organism>
<keyword evidence="4" id="KW-1185">Reference proteome</keyword>
<dbReference type="SUPFAM" id="SSF53756">
    <property type="entry name" value="UDP-Glycosyltransferase/glycogen phosphorylase"/>
    <property type="match status" value="1"/>
</dbReference>
<dbReference type="Proteomes" id="UP000002012">
    <property type="component" value="Chromosome"/>
</dbReference>
<feature type="domain" description="Glycosyltransferase subfamily 4-like N-terminal" evidence="2">
    <location>
        <begin position="424"/>
        <end position="595"/>
    </location>
</feature>
<reference evidence="3 4" key="1">
    <citation type="journal article" date="2010" name="Stand. Genomic Sci.">
        <title>Complete genome sequence of Denitrovibrio acetiphilus type strain (N2460).</title>
        <authorList>
            <person name="Kiss H."/>
            <person name="Lang E."/>
            <person name="Lapidus A."/>
            <person name="Copeland A."/>
            <person name="Nolan M."/>
            <person name="Glavina Del Rio T."/>
            <person name="Chen F."/>
            <person name="Lucas S."/>
            <person name="Tice H."/>
            <person name="Cheng J.F."/>
            <person name="Han C."/>
            <person name="Goodwin L."/>
            <person name="Pitluck S."/>
            <person name="Liolios K."/>
            <person name="Pati A."/>
            <person name="Ivanova N."/>
            <person name="Mavromatis K."/>
            <person name="Chen A."/>
            <person name="Palaniappan K."/>
            <person name="Land M."/>
            <person name="Hauser L."/>
            <person name="Chang Y.J."/>
            <person name="Jeffries C.D."/>
            <person name="Detter J.C."/>
            <person name="Brettin T."/>
            <person name="Spring S."/>
            <person name="Rohde M."/>
            <person name="Goker M."/>
            <person name="Woyke T."/>
            <person name="Bristow J."/>
            <person name="Eisen J.A."/>
            <person name="Markowitz V."/>
            <person name="Hugenholtz P."/>
            <person name="Kyrpides N.C."/>
            <person name="Klenk H.P."/>
        </authorList>
    </citation>
    <scope>NUCLEOTIDE SEQUENCE [LARGE SCALE GENOMIC DNA]</scope>
    <source>
        <strain evidence="4">DSM 12809 / NBRC 114555 / N2460</strain>
    </source>
</reference>
<dbReference type="HOGENOM" id="CLU_018859_0_0_0"/>
<name>D4H717_DENA2</name>
<dbReference type="AlphaFoldDB" id="D4H717"/>
<evidence type="ECO:0000259" key="2">
    <source>
        <dbReference type="Pfam" id="PF13439"/>
    </source>
</evidence>
<gene>
    <name evidence="3" type="ordered locus">Dacet_2971</name>
</gene>
<evidence type="ECO:0000259" key="1">
    <source>
        <dbReference type="Pfam" id="PF00534"/>
    </source>
</evidence>
<accession>D4H717</accession>
<dbReference type="InParanoid" id="D4H717"/>
<proteinExistence type="predicted"/>
<dbReference type="InterPro" id="IPR016195">
    <property type="entry name" value="Pol/histidinol_Pase-like"/>
</dbReference>
<dbReference type="CAZy" id="GT4">
    <property type="family name" value="Glycosyltransferase Family 4"/>
</dbReference>
<dbReference type="PaxDb" id="522772-Dacet_2971"/>
<dbReference type="RefSeq" id="WP_013012206.1">
    <property type="nucleotide sequence ID" value="NC_013943.1"/>
</dbReference>
<dbReference type="PANTHER" id="PTHR45947">
    <property type="entry name" value="SULFOQUINOVOSYL TRANSFERASE SQD2"/>
    <property type="match status" value="1"/>
</dbReference>
<dbReference type="PANTHER" id="PTHR45947:SF3">
    <property type="entry name" value="SULFOQUINOVOSYL TRANSFERASE SQD2"/>
    <property type="match status" value="1"/>
</dbReference>
<dbReference type="Pfam" id="PF00534">
    <property type="entry name" value="Glycos_transf_1"/>
    <property type="match status" value="1"/>
</dbReference>
<sequence>MAQADMHCHSKFSKHPSEWFLQRIGAAESYTEPDFIYNTAKSRGMDFVTITDHNNMEASWYLTQKYPHDTFTGTEFTVYFPEDGCKVHILCYGHTPEQFAELQRLRRNIYDFRDYIKANGLAHSVAHATFSVNGRLQIHHLEKLMLLFDVFEGINGGRGKLHNTTWVRTLENLTPLTLENLYSRYRIEPFSDNPWVKGFTAGSDDHAGLFLGKTYTLTRADSPQEYLERIKNKECRHAGRYSDFHSLAFTVYKIAYDFSRTKKSVHFAGGLFSKITKYIFEQEKPGLIERIKMKGFKMKSSSRGNKINMMLADLIDEMSSETFDHIEHKLNLVYRKSSDIADEYFRMMASNLAKDIDSISMDDLYRSVTTALPGMFVSIPFFSSFNQIYKDRALLNELDDKYSYSSRPRRKRILWFTDTINDLNGVSVTLRTIGKLAESKGYDLKLVSSLLPEELDHRVPPNLMNLKPVTSFKLPYYEKLSVKIPSVIAALEDIYDFEPDEVYISTPGPVGLVGLLASRLLSVKSTGIYHTDFTGEVKEIAGNDSLTNLVEWYTRWFFDSVTELKTTSEQYISYLENRGISRSKMSVFRRGIDAELFRPVAGKDGRAFTLCYGGRVSRDKNFDFLMRLFDEMEQKHDINLIIAGHGPYSEVVEEWAKDRSNIDVRGELDHSRMPDVYGESDMFIFPSNTDTFGMVVLESQACGLPAIVSNMGGPKEIIRDKVTGFVAKADDFQDWSEKLEYMINLYNTDRETFAGFKNNARERVLANFNWDIVLEDLFTERADPEDTELPVSPKMAV</sequence>
<feature type="domain" description="Glycosyl transferase family 1" evidence="1">
    <location>
        <begin position="596"/>
        <end position="762"/>
    </location>
</feature>
<dbReference type="KEGG" id="dap:Dacet_2971"/>
<dbReference type="InterPro" id="IPR050194">
    <property type="entry name" value="Glycosyltransferase_grp1"/>
</dbReference>
<keyword evidence="3" id="KW-0808">Transferase</keyword>
<dbReference type="EMBL" id="CP001968">
    <property type="protein sequence ID" value="ADD69721.1"/>
    <property type="molecule type" value="Genomic_DNA"/>
</dbReference>
<dbReference type="GO" id="GO:0016757">
    <property type="term" value="F:glycosyltransferase activity"/>
    <property type="evidence" value="ECO:0007669"/>
    <property type="project" value="InterPro"/>
</dbReference>
<dbReference type="STRING" id="522772.Dacet_2971"/>
<dbReference type="SUPFAM" id="SSF89550">
    <property type="entry name" value="PHP domain-like"/>
    <property type="match status" value="1"/>
</dbReference>
<evidence type="ECO:0000313" key="3">
    <source>
        <dbReference type="EMBL" id="ADD69721.1"/>
    </source>
</evidence>
<protein>
    <submittedName>
        <fullName evidence="3">Glycosyl transferase group 1</fullName>
    </submittedName>
</protein>
<dbReference type="InterPro" id="IPR028098">
    <property type="entry name" value="Glyco_trans_4-like_N"/>
</dbReference>
<evidence type="ECO:0000313" key="4">
    <source>
        <dbReference type="Proteomes" id="UP000002012"/>
    </source>
</evidence>